<dbReference type="OrthoDB" id="9798978at2"/>
<dbReference type="InterPro" id="IPR051208">
    <property type="entry name" value="Class-I_Fumarase/Tartrate_DH"/>
</dbReference>
<dbReference type="PANTHER" id="PTHR30389">
    <property type="entry name" value="FUMARATE HYDRATASE-RELATED"/>
    <property type="match status" value="1"/>
</dbReference>
<comment type="caution">
    <text evidence="8">The sequence shown here is derived from an EMBL/GenBank/DDBJ whole genome shotgun (WGS) entry which is preliminary data.</text>
</comment>
<dbReference type="GO" id="GO:0004333">
    <property type="term" value="F:fumarate hydratase activity"/>
    <property type="evidence" value="ECO:0007669"/>
    <property type="project" value="UniProtKB-EC"/>
</dbReference>
<evidence type="ECO:0000256" key="1">
    <source>
        <dbReference type="ARBA" id="ARBA00008876"/>
    </source>
</evidence>
<evidence type="ECO:0000313" key="8">
    <source>
        <dbReference type="EMBL" id="KTB48237.1"/>
    </source>
</evidence>
<comment type="similarity">
    <text evidence="1">Belongs to the class-I fumarase family.</text>
</comment>
<keyword evidence="6 8" id="KW-0456">Lyase</keyword>
<evidence type="ECO:0000313" key="9">
    <source>
        <dbReference type="Proteomes" id="UP000053947"/>
    </source>
</evidence>
<keyword evidence="4" id="KW-0408">Iron</keyword>
<keyword evidence="2" id="KW-0004">4Fe-4S</keyword>
<feature type="domain" description="Fe-S hydro-lyase tartrate dehydratase alpha-type catalytic" evidence="7">
    <location>
        <begin position="11"/>
        <end position="279"/>
    </location>
</feature>
<dbReference type="InterPro" id="IPR004646">
    <property type="entry name" value="Fe-S_hydro-lyase_TtdA-typ_cat"/>
</dbReference>
<keyword evidence="9" id="KW-1185">Reference proteome</keyword>
<dbReference type="PANTHER" id="PTHR30389:SF17">
    <property type="entry name" value="L(+)-TARTRATE DEHYDRATASE SUBUNIT ALPHA-RELATED"/>
    <property type="match status" value="1"/>
</dbReference>
<dbReference type="GO" id="GO:0051539">
    <property type="term" value="F:4 iron, 4 sulfur cluster binding"/>
    <property type="evidence" value="ECO:0007669"/>
    <property type="project" value="UniProtKB-KW"/>
</dbReference>
<reference evidence="8 9" key="1">
    <citation type="submission" date="2015-06" db="EMBL/GenBank/DDBJ databases">
        <title>Genome sequence of the organohalide-respiring Dehalogenimonas alkenigignens type strain (IP3-3T).</title>
        <authorList>
            <person name="Key T.A."/>
            <person name="Richmond D.P."/>
            <person name="Bowman K.S."/>
            <person name="Cho Y.-J."/>
            <person name="Chun J."/>
            <person name="da Costa M.S."/>
            <person name="Rainey F.A."/>
            <person name="Moe W.M."/>
        </authorList>
    </citation>
    <scope>NUCLEOTIDE SEQUENCE [LARGE SCALE GENOMIC DNA]</scope>
    <source>
        <strain evidence="8 9">IP3-3</strain>
    </source>
</reference>
<evidence type="ECO:0000256" key="6">
    <source>
        <dbReference type="ARBA" id="ARBA00023239"/>
    </source>
</evidence>
<keyword evidence="3" id="KW-0479">Metal-binding</keyword>
<name>A0A0W0GI32_9CHLR</name>
<proteinExistence type="inferred from homology"/>
<gene>
    <name evidence="8" type="ORF">DEALK_10820</name>
</gene>
<keyword evidence="5" id="KW-0411">Iron-sulfur</keyword>
<dbReference type="STRING" id="1217799.DEALK_10820"/>
<dbReference type="GO" id="GO:0046872">
    <property type="term" value="F:metal ion binding"/>
    <property type="evidence" value="ECO:0007669"/>
    <property type="project" value="UniProtKB-KW"/>
</dbReference>
<dbReference type="RefSeq" id="WP_058439254.1">
    <property type="nucleotide sequence ID" value="NZ_KQ758903.1"/>
</dbReference>
<dbReference type="Pfam" id="PF05681">
    <property type="entry name" value="Fumerase"/>
    <property type="match status" value="1"/>
</dbReference>
<protein>
    <submittedName>
        <fullName evidence="8">Hydro-lyase, Fe-S type, tartrate/fumarate subfamily, alpha region</fullName>
        <ecNumber evidence="8">4.2.1.2</ecNumber>
    </submittedName>
</protein>
<evidence type="ECO:0000256" key="3">
    <source>
        <dbReference type="ARBA" id="ARBA00022723"/>
    </source>
</evidence>
<evidence type="ECO:0000256" key="2">
    <source>
        <dbReference type="ARBA" id="ARBA00022485"/>
    </source>
</evidence>
<accession>A0A0W0GI32</accession>
<dbReference type="EC" id="4.2.1.2" evidence="8"/>
<dbReference type="AlphaFoldDB" id="A0A0W0GI32"/>
<evidence type="ECO:0000256" key="5">
    <source>
        <dbReference type="ARBA" id="ARBA00023014"/>
    </source>
</evidence>
<organism evidence="8 9">
    <name type="scientific">Dehalogenimonas alkenigignens</name>
    <dbReference type="NCBI Taxonomy" id="1217799"/>
    <lineage>
        <taxon>Bacteria</taxon>
        <taxon>Bacillati</taxon>
        <taxon>Chloroflexota</taxon>
        <taxon>Dehalococcoidia</taxon>
        <taxon>Dehalococcoidales</taxon>
        <taxon>Dehalococcoidaceae</taxon>
        <taxon>Dehalogenimonas</taxon>
    </lineage>
</organism>
<sequence length="281" mass="29782">MREIQAVAVTAAVARLAEEANYEMSPDVLVALTRAHDVEKSSLGREMLEMIIENVHQAMSHRKPLCQDCGVAVVFVDVGQEVHVTGGDLETAIVDGVRKGYGEGYLRKSMVACPFTERTNTGDNTPPVIHYRVVPGDEIKISLMAKGSGAENMSRLYMLKPAEGRGGVIEAAVRAVEEAGGKPCPPLIIGIGIGGTAEAAMLLAKRSLLRKVGKPSPEADAAALEREILEKVNRLGIGPLGLGGSVTAMAVHIESMPCHIASLPVAVNLQCHSARHKEAVL</sequence>
<dbReference type="Proteomes" id="UP000053947">
    <property type="component" value="Unassembled WGS sequence"/>
</dbReference>
<dbReference type="NCBIfam" id="NF004885">
    <property type="entry name" value="PRK06246.1"/>
    <property type="match status" value="1"/>
</dbReference>
<evidence type="ECO:0000256" key="4">
    <source>
        <dbReference type="ARBA" id="ARBA00023004"/>
    </source>
</evidence>
<dbReference type="NCBIfam" id="TIGR00722">
    <property type="entry name" value="ttdA_fumA_fumB"/>
    <property type="match status" value="1"/>
</dbReference>
<dbReference type="PATRIC" id="fig|1217799.6.peg.1114"/>
<evidence type="ECO:0000259" key="7">
    <source>
        <dbReference type="Pfam" id="PF05681"/>
    </source>
</evidence>
<dbReference type="EMBL" id="LFDV01000002">
    <property type="protein sequence ID" value="KTB48237.1"/>
    <property type="molecule type" value="Genomic_DNA"/>
</dbReference>